<evidence type="ECO:0000313" key="2">
    <source>
        <dbReference type="EMBL" id="CAJ1392568.1"/>
    </source>
</evidence>
<dbReference type="EMBL" id="CAUJNA010002358">
    <property type="protein sequence ID" value="CAJ1392568.1"/>
    <property type="molecule type" value="Genomic_DNA"/>
</dbReference>
<gene>
    <name evidence="2" type="ORF">EVOR1521_LOCUS17630</name>
</gene>
<proteinExistence type="predicted"/>
<dbReference type="AlphaFoldDB" id="A0AA36IS78"/>
<name>A0AA36IS78_9DINO</name>
<evidence type="ECO:0000313" key="3">
    <source>
        <dbReference type="Proteomes" id="UP001178507"/>
    </source>
</evidence>
<dbReference type="Proteomes" id="UP001178507">
    <property type="component" value="Unassembled WGS sequence"/>
</dbReference>
<comment type="caution">
    <text evidence="2">The sequence shown here is derived from an EMBL/GenBank/DDBJ whole genome shotgun (WGS) entry which is preliminary data.</text>
</comment>
<protein>
    <submittedName>
        <fullName evidence="2">Uncharacterized protein</fullName>
    </submittedName>
</protein>
<evidence type="ECO:0000256" key="1">
    <source>
        <dbReference type="SAM" id="MobiDB-lite"/>
    </source>
</evidence>
<feature type="compositionally biased region" description="Low complexity" evidence="1">
    <location>
        <begin position="64"/>
        <end position="73"/>
    </location>
</feature>
<accession>A0AA36IS78</accession>
<feature type="compositionally biased region" description="Low complexity" evidence="1">
    <location>
        <begin position="135"/>
        <end position="158"/>
    </location>
</feature>
<sequence>MEPMAFETSGPGTDSADFYRTLADELSTLSRLSAEIQWAPDVPLRAKRESRAALASTPAPTGRLPRPAAKAPAKGPPPARPAPAPVAPPAVAPNTAALATEVSTKKPAHLSALRTRPLPSTAGRTGRGNRQPTPSGGAAASGAGSLGRRLRLGAASQR</sequence>
<reference evidence="2" key="1">
    <citation type="submission" date="2023-08" db="EMBL/GenBank/DDBJ databases">
        <authorList>
            <person name="Chen Y."/>
            <person name="Shah S."/>
            <person name="Dougan E. K."/>
            <person name="Thang M."/>
            <person name="Chan C."/>
        </authorList>
    </citation>
    <scope>NUCLEOTIDE SEQUENCE</scope>
</reference>
<keyword evidence="3" id="KW-1185">Reference proteome</keyword>
<feature type="compositionally biased region" description="Pro residues" evidence="1">
    <location>
        <begin position="74"/>
        <end position="91"/>
    </location>
</feature>
<organism evidence="2 3">
    <name type="scientific">Effrenium voratum</name>
    <dbReference type="NCBI Taxonomy" id="2562239"/>
    <lineage>
        <taxon>Eukaryota</taxon>
        <taxon>Sar</taxon>
        <taxon>Alveolata</taxon>
        <taxon>Dinophyceae</taxon>
        <taxon>Suessiales</taxon>
        <taxon>Symbiodiniaceae</taxon>
        <taxon>Effrenium</taxon>
    </lineage>
</organism>
<feature type="region of interest" description="Disordered" evidence="1">
    <location>
        <begin position="42"/>
        <end position="158"/>
    </location>
</feature>